<keyword evidence="3" id="KW-1185">Reference proteome</keyword>
<dbReference type="InterPro" id="IPR010427">
    <property type="entry name" value="DUF1023"/>
</dbReference>
<dbReference type="STRING" id="490629.SAMN05216266_101798"/>
<proteinExistence type="predicted"/>
<evidence type="ECO:0000313" key="2">
    <source>
        <dbReference type="EMBL" id="SFA84442.1"/>
    </source>
</evidence>
<dbReference type="InterPro" id="IPR038332">
    <property type="entry name" value="PPE_sf"/>
</dbReference>
<dbReference type="Pfam" id="PF06259">
    <property type="entry name" value="Abhydrolase_8"/>
    <property type="match status" value="1"/>
</dbReference>
<dbReference type="GO" id="GO:0016787">
    <property type="term" value="F:hydrolase activity"/>
    <property type="evidence" value="ECO:0007669"/>
    <property type="project" value="UniProtKB-KW"/>
</dbReference>
<dbReference type="AlphaFoldDB" id="A0A1I0W6X6"/>
<dbReference type="SUPFAM" id="SSF53474">
    <property type="entry name" value="alpha/beta-Hydrolases"/>
    <property type="match status" value="1"/>
</dbReference>
<dbReference type="OrthoDB" id="5969911at2"/>
<protein>
    <submittedName>
        <fullName evidence="2">Alpha/beta hydrolase</fullName>
    </submittedName>
</protein>
<evidence type="ECO:0000259" key="1">
    <source>
        <dbReference type="Pfam" id="PF06259"/>
    </source>
</evidence>
<evidence type="ECO:0000313" key="3">
    <source>
        <dbReference type="Proteomes" id="UP000243799"/>
    </source>
</evidence>
<dbReference type="RefSeq" id="WP_091669366.1">
    <property type="nucleotide sequence ID" value="NZ_FOKG01000001.1"/>
</dbReference>
<gene>
    <name evidence="2" type="ORF">SAMN05216266_101798</name>
</gene>
<dbReference type="Proteomes" id="UP000243799">
    <property type="component" value="Unassembled WGS sequence"/>
</dbReference>
<dbReference type="Gene3D" id="1.20.1260.20">
    <property type="entry name" value="PPE superfamily"/>
    <property type="match status" value="1"/>
</dbReference>
<reference evidence="3" key="1">
    <citation type="submission" date="2016-10" db="EMBL/GenBank/DDBJ databases">
        <authorList>
            <person name="Varghese N."/>
            <person name="Submissions S."/>
        </authorList>
    </citation>
    <scope>NUCLEOTIDE SEQUENCE [LARGE SCALE GENOMIC DNA]</scope>
    <source>
        <strain evidence="3">CGMCC 4.3568</strain>
    </source>
</reference>
<feature type="domain" description="DUF1023" evidence="1">
    <location>
        <begin position="308"/>
        <end position="477"/>
    </location>
</feature>
<keyword evidence="2" id="KW-0378">Hydrolase</keyword>
<name>A0A1I0W6X6_9PSEU</name>
<accession>A0A1I0W6X6</accession>
<dbReference type="EMBL" id="FOKG01000001">
    <property type="protein sequence ID" value="SFA84442.1"/>
    <property type="molecule type" value="Genomic_DNA"/>
</dbReference>
<dbReference type="SUPFAM" id="SSF140453">
    <property type="entry name" value="EsxAB dimer-like"/>
    <property type="match status" value="1"/>
</dbReference>
<dbReference type="InterPro" id="IPR029058">
    <property type="entry name" value="AB_hydrolase_fold"/>
</dbReference>
<sequence length="537" mass="56708">MVSFRNLRDADPGAYDGIADRWSRLAGELTATASDIKTTLGKLDGWTGDAGEAARAHFEDVGAEYGTAAEYIEKIPPALRDLSDAITEAQTTVNGVMETVDSTYILSVNPETGEVRAGAGGPGDMRTDEEKAAARQTASELTETIQGALEDVREADRAAASALGETLPSAAGLTLEAVGAGNIITPSDIPGDDASAQDVKKWWDSLTPMQQESAIYTHGDVIGGMDGIPVEDRDRANRIGFAEEHAEISTRHAELEELGDARNSDQQREYERLGETLRGLDAIDERLEREPTDTVPQSYLLDYSTEGNGRGIVATGNPDTADNVVTSIPGTGSNLAGIGGELDRGDLILDKANQLSRNAETAAITWVGYDAPQDVGQATNAHYAEDAAGDLRGFQEGLRATHEGAASNNTVIGHSYGSTVIGHSAQGENAQLNVDNVVFIGSPGVGVDNASELQVADDTNIYASTAENDMIRGTPPFIHGPQPIGDDFGAQSFTSDAGTEGDWYTGGYSTAAHSEYWNKDSASLENMGRIVVGERPN</sequence>
<dbReference type="Gene3D" id="3.40.50.1820">
    <property type="entry name" value="alpha/beta hydrolase"/>
    <property type="match status" value="1"/>
</dbReference>
<dbReference type="InterPro" id="IPR036689">
    <property type="entry name" value="ESAT-6-like_sf"/>
</dbReference>
<organism evidence="2 3">
    <name type="scientific">Amycolatopsis marina</name>
    <dbReference type="NCBI Taxonomy" id="490629"/>
    <lineage>
        <taxon>Bacteria</taxon>
        <taxon>Bacillati</taxon>
        <taxon>Actinomycetota</taxon>
        <taxon>Actinomycetes</taxon>
        <taxon>Pseudonocardiales</taxon>
        <taxon>Pseudonocardiaceae</taxon>
        <taxon>Amycolatopsis</taxon>
    </lineage>
</organism>